<evidence type="ECO:0000313" key="3">
    <source>
        <dbReference type="EMBL" id="GIP15506.1"/>
    </source>
</evidence>
<dbReference type="EMBL" id="BOSE01000001">
    <property type="protein sequence ID" value="GIP15506.1"/>
    <property type="molecule type" value="Genomic_DNA"/>
</dbReference>
<organism evidence="3 4">
    <name type="scientific">Paenibacillus montaniterrae</name>
    <dbReference type="NCBI Taxonomy" id="429341"/>
    <lineage>
        <taxon>Bacteria</taxon>
        <taxon>Bacillati</taxon>
        <taxon>Bacillota</taxon>
        <taxon>Bacilli</taxon>
        <taxon>Bacillales</taxon>
        <taxon>Paenibacillaceae</taxon>
        <taxon>Paenibacillus</taxon>
    </lineage>
</organism>
<dbReference type="PANTHER" id="PTHR43155">
    <property type="entry name" value="CYCLIC DI-GMP PHOSPHODIESTERASE PA4108-RELATED"/>
    <property type="match status" value="1"/>
</dbReference>
<feature type="domain" description="HD" evidence="1">
    <location>
        <begin position="135"/>
        <end position="258"/>
    </location>
</feature>
<evidence type="ECO:0000259" key="1">
    <source>
        <dbReference type="PROSITE" id="PS51831"/>
    </source>
</evidence>
<dbReference type="PROSITE" id="PS51831">
    <property type="entry name" value="HD"/>
    <property type="match status" value="1"/>
</dbReference>
<comment type="caution">
    <text evidence="3">The sequence shown here is derived from an EMBL/GenBank/DDBJ whole genome shotgun (WGS) entry which is preliminary data.</text>
</comment>
<dbReference type="InterPro" id="IPR037522">
    <property type="entry name" value="HD_GYP_dom"/>
</dbReference>
<dbReference type="InterPro" id="IPR006674">
    <property type="entry name" value="HD_domain"/>
</dbReference>
<keyword evidence="4" id="KW-1185">Reference proteome</keyword>
<dbReference type="Proteomes" id="UP000683139">
    <property type="component" value="Unassembled WGS sequence"/>
</dbReference>
<gene>
    <name evidence="3" type="ORF">J40TS1_11480</name>
</gene>
<dbReference type="SMART" id="SM00471">
    <property type="entry name" value="HDc"/>
    <property type="match status" value="1"/>
</dbReference>
<dbReference type="PANTHER" id="PTHR43155:SF2">
    <property type="entry name" value="CYCLIC DI-GMP PHOSPHODIESTERASE PA4108"/>
    <property type="match status" value="1"/>
</dbReference>
<dbReference type="PROSITE" id="PS51832">
    <property type="entry name" value="HD_GYP"/>
    <property type="match status" value="1"/>
</dbReference>
<dbReference type="Gene3D" id="1.10.3210.10">
    <property type="entry name" value="Hypothetical protein af1432"/>
    <property type="match status" value="1"/>
</dbReference>
<reference evidence="3" key="1">
    <citation type="submission" date="2021-03" db="EMBL/GenBank/DDBJ databases">
        <title>Antimicrobial resistance genes in bacteria isolated from Japanese honey, and their potential for conferring macrolide and lincosamide resistance in the American foulbrood pathogen Paenibacillus larvae.</title>
        <authorList>
            <person name="Okamoto M."/>
            <person name="Kumagai M."/>
            <person name="Kanamori H."/>
            <person name="Takamatsu D."/>
        </authorList>
    </citation>
    <scope>NUCLEOTIDE SEQUENCE</scope>
    <source>
        <strain evidence="3">J40TS1</strain>
    </source>
</reference>
<accession>A0A919YQH6</accession>
<dbReference type="CDD" id="cd00077">
    <property type="entry name" value="HDc"/>
    <property type="match status" value="1"/>
</dbReference>
<evidence type="ECO:0000313" key="4">
    <source>
        <dbReference type="Proteomes" id="UP000683139"/>
    </source>
</evidence>
<dbReference type="SUPFAM" id="SSF109604">
    <property type="entry name" value="HD-domain/PDEase-like"/>
    <property type="match status" value="1"/>
</dbReference>
<dbReference type="InterPro" id="IPR003607">
    <property type="entry name" value="HD/PDEase_dom"/>
</dbReference>
<sequence length="368" mass="41962">MRLLTIKQCKPGMRLAKKIFSEDGIVLLGENMELTERLIARLEACNVQYVYIYDPRTDDINSDTLISEETFLFAVKEIRKNFSVMMEPVQKQKGVTRPFIAKPLKDMMGLIIDDLSNHKDAMIMLMNMGIVDHYLYQHSLNVCVYTTLLGMSYGYSREETINLGLGALLHDIGKTKVSVDILKKPDSLTQEEYEEMKLHTVRGFEILKNEPNLPLTVAHCALQHHERLDGSGYPRALKGPEIMEHAKWIGIVDSYDAMTTSRVYSSPMLPHLAMERLYAGSDTLYEQWMLAHFRDKVVIYPIGITVTLSTGETGVVKDYNPSYPHRPIVRVLMNEHGENIQVPYEIDMSQELSIMIVKVNDTNNSLAN</sequence>
<protein>
    <submittedName>
        <fullName evidence="3">Phosphodiesterase</fullName>
    </submittedName>
</protein>
<evidence type="ECO:0000259" key="2">
    <source>
        <dbReference type="PROSITE" id="PS51832"/>
    </source>
</evidence>
<dbReference type="AlphaFoldDB" id="A0A919YQH6"/>
<feature type="domain" description="HD-GYP" evidence="2">
    <location>
        <begin position="113"/>
        <end position="309"/>
    </location>
</feature>
<proteinExistence type="predicted"/>
<name>A0A919YQH6_9BACL</name>
<dbReference type="Pfam" id="PF13487">
    <property type="entry name" value="HD_5"/>
    <property type="match status" value="1"/>
</dbReference>